<accession>A0AAE0SX69</accession>
<reference evidence="1" key="3">
    <citation type="submission" date="2023-05" db="EMBL/GenBank/DDBJ databases">
        <authorList>
            <person name="Smith C.H."/>
        </authorList>
    </citation>
    <scope>NUCLEOTIDE SEQUENCE</scope>
    <source>
        <strain evidence="1">CHS0354</strain>
        <tissue evidence="1">Mantle</tissue>
    </source>
</reference>
<organism evidence="1 2">
    <name type="scientific">Potamilus streckersoni</name>
    <dbReference type="NCBI Taxonomy" id="2493646"/>
    <lineage>
        <taxon>Eukaryota</taxon>
        <taxon>Metazoa</taxon>
        <taxon>Spiralia</taxon>
        <taxon>Lophotrochozoa</taxon>
        <taxon>Mollusca</taxon>
        <taxon>Bivalvia</taxon>
        <taxon>Autobranchia</taxon>
        <taxon>Heteroconchia</taxon>
        <taxon>Palaeoheterodonta</taxon>
        <taxon>Unionida</taxon>
        <taxon>Unionoidea</taxon>
        <taxon>Unionidae</taxon>
        <taxon>Ambleminae</taxon>
        <taxon>Lampsilini</taxon>
        <taxon>Potamilus</taxon>
    </lineage>
</organism>
<comment type="caution">
    <text evidence="1">The sequence shown here is derived from an EMBL/GenBank/DDBJ whole genome shotgun (WGS) entry which is preliminary data.</text>
</comment>
<sequence length="50" mass="5773">LGSLLKNNKLWQISKKSCDVYRLRRCGGDVGFEMGIVRKTEDNEREDKDA</sequence>
<dbReference type="EMBL" id="JAEAOA010001748">
    <property type="protein sequence ID" value="KAK3599682.1"/>
    <property type="molecule type" value="Genomic_DNA"/>
</dbReference>
<evidence type="ECO:0000313" key="1">
    <source>
        <dbReference type="EMBL" id="KAK3599682.1"/>
    </source>
</evidence>
<feature type="non-terminal residue" evidence="1">
    <location>
        <position position="1"/>
    </location>
</feature>
<dbReference type="Proteomes" id="UP001195483">
    <property type="component" value="Unassembled WGS sequence"/>
</dbReference>
<keyword evidence="2" id="KW-1185">Reference proteome</keyword>
<proteinExistence type="predicted"/>
<reference evidence="1" key="1">
    <citation type="journal article" date="2021" name="Genome Biol. Evol.">
        <title>A High-Quality Reference Genome for a Parasitic Bivalve with Doubly Uniparental Inheritance (Bivalvia: Unionida).</title>
        <authorList>
            <person name="Smith C.H."/>
        </authorList>
    </citation>
    <scope>NUCLEOTIDE SEQUENCE</scope>
    <source>
        <strain evidence="1">CHS0354</strain>
    </source>
</reference>
<evidence type="ECO:0000313" key="2">
    <source>
        <dbReference type="Proteomes" id="UP001195483"/>
    </source>
</evidence>
<dbReference type="AlphaFoldDB" id="A0AAE0SX69"/>
<reference evidence="1" key="2">
    <citation type="journal article" date="2021" name="Genome Biol. Evol.">
        <title>Developing a high-quality reference genome for a parasitic bivalve with doubly uniparental inheritance (Bivalvia: Unionida).</title>
        <authorList>
            <person name="Smith C.H."/>
        </authorList>
    </citation>
    <scope>NUCLEOTIDE SEQUENCE</scope>
    <source>
        <strain evidence="1">CHS0354</strain>
        <tissue evidence="1">Mantle</tissue>
    </source>
</reference>
<gene>
    <name evidence="1" type="ORF">CHS0354_029156</name>
</gene>
<protein>
    <submittedName>
        <fullName evidence="1">Uncharacterized protein</fullName>
    </submittedName>
</protein>
<name>A0AAE0SX69_9BIVA</name>